<accession>A0A9J6AAZ4</accession>
<evidence type="ECO:0000313" key="1">
    <source>
        <dbReference type="EMBL" id="KAG5621103.1"/>
    </source>
</evidence>
<proteinExistence type="predicted"/>
<evidence type="ECO:0000313" key="2">
    <source>
        <dbReference type="Proteomes" id="UP000824120"/>
    </source>
</evidence>
<keyword evidence="2" id="KW-1185">Reference proteome</keyword>
<gene>
    <name evidence="1" type="ORF">H5410_006321</name>
</gene>
<organism evidence="1 2">
    <name type="scientific">Solanum commersonii</name>
    <name type="common">Commerson's wild potato</name>
    <name type="synonym">Commerson's nightshade</name>
    <dbReference type="NCBI Taxonomy" id="4109"/>
    <lineage>
        <taxon>Eukaryota</taxon>
        <taxon>Viridiplantae</taxon>
        <taxon>Streptophyta</taxon>
        <taxon>Embryophyta</taxon>
        <taxon>Tracheophyta</taxon>
        <taxon>Spermatophyta</taxon>
        <taxon>Magnoliopsida</taxon>
        <taxon>eudicotyledons</taxon>
        <taxon>Gunneridae</taxon>
        <taxon>Pentapetalae</taxon>
        <taxon>asterids</taxon>
        <taxon>lamiids</taxon>
        <taxon>Solanales</taxon>
        <taxon>Solanaceae</taxon>
        <taxon>Solanoideae</taxon>
        <taxon>Solaneae</taxon>
        <taxon>Solanum</taxon>
    </lineage>
</organism>
<dbReference type="EMBL" id="JACXVP010000002">
    <property type="protein sequence ID" value="KAG5621103.1"/>
    <property type="molecule type" value="Genomic_DNA"/>
</dbReference>
<protein>
    <submittedName>
        <fullName evidence="1">Uncharacterized protein</fullName>
    </submittedName>
</protein>
<dbReference type="Proteomes" id="UP000824120">
    <property type="component" value="Chromosome 2"/>
</dbReference>
<comment type="caution">
    <text evidence="1">The sequence shown here is derived from an EMBL/GenBank/DDBJ whole genome shotgun (WGS) entry which is preliminary data.</text>
</comment>
<reference evidence="1 2" key="1">
    <citation type="submission" date="2020-09" db="EMBL/GenBank/DDBJ databases">
        <title>De no assembly of potato wild relative species, Solanum commersonii.</title>
        <authorList>
            <person name="Cho K."/>
        </authorList>
    </citation>
    <scope>NUCLEOTIDE SEQUENCE [LARGE SCALE GENOMIC DNA]</scope>
    <source>
        <strain evidence="1">LZ3.2</strain>
        <tissue evidence="1">Leaf</tissue>
    </source>
</reference>
<dbReference type="AlphaFoldDB" id="A0A9J6AAZ4"/>
<name>A0A9J6AAZ4_SOLCO</name>
<dbReference type="OrthoDB" id="1435349at2759"/>
<sequence>MVSTWLSRNIAELGGISCEVETKKEKSFHLVKWEAMLLNKEEGGSDIRNLKMHNESLLMKWLWRHGREARLGKGDFPQTWCQMEWITNPINSPHGLGLWKYIKSLWLNFEHCGNQSGRSRRTKFWQDSWIGHRHTPLRVEYANLHKF</sequence>